<dbReference type="Gene3D" id="1.25.40.420">
    <property type="match status" value="1"/>
</dbReference>
<name>A0A9N9CQI1_9GLOM</name>
<evidence type="ECO:0000259" key="1">
    <source>
        <dbReference type="PROSITE" id="PS50097"/>
    </source>
</evidence>
<gene>
    <name evidence="3" type="ORF">PBRASI_LOCUS8139</name>
</gene>
<sequence length="469" mass="54698">MPQDFFNNLSQDFSKLLSNADEYNVILEVGEAPGSKTFRAHSLVLRARSPYFHTALSSEWARKEGGSTIFKKPNVSPLVFEIILKYMYSGSIALEEVGVTDIINLLIASDELLLKELFDYVEDFILEHEREWVEANVVYVHRSVYQHESCTKLQDFCLKTICKVPRMIFDSEEFFSFEQNLLIPVVERNELQMEEVEIWDKLVQWGIAQSEDLPDDLDEWSEIHFAALERNLKPFIPLIRFAQMSTTEFYEHVWKYRWIISNEIMDEIIRYYLARMLPTTSITIHQPRLISFDSVIIQGNYVAKICDWIDRNDGKPYAYEEVPYKFKLLLRGTRDGFEAETFHNLCDDRGPTIVVLRVRGSEDIIGGYNPLTWKTGEGKMTTQNSFLFSFGNKGVIADAKLARVDRPDYAIRLKDVNHGPCFGDRDLWMKNKFNEHQNCSCEKDDYHDSVYSNSKFSVVEYEVFLVVKK</sequence>
<evidence type="ECO:0000313" key="3">
    <source>
        <dbReference type="EMBL" id="CAG8610494.1"/>
    </source>
</evidence>
<evidence type="ECO:0000259" key="2">
    <source>
        <dbReference type="PROSITE" id="PS51886"/>
    </source>
</evidence>
<comment type="caution">
    <text evidence="3">The sequence shown here is derived from an EMBL/GenBank/DDBJ whole genome shotgun (WGS) entry which is preliminary data.</text>
</comment>
<dbReference type="PROSITE" id="PS50097">
    <property type="entry name" value="BTB"/>
    <property type="match status" value="1"/>
</dbReference>
<dbReference type="CDD" id="cd18186">
    <property type="entry name" value="BTB_POZ_ZBTB_KLHL-like"/>
    <property type="match status" value="1"/>
</dbReference>
<dbReference type="Pfam" id="PF07707">
    <property type="entry name" value="BACK"/>
    <property type="match status" value="1"/>
</dbReference>
<dbReference type="Pfam" id="PF00651">
    <property type="entry name" value="BTB"/>
    <property type="match status" value="1"/>
</dbReference>
<dbReference type="SMART" id="SM00225">
    <property type="entry name" value="BTB"/>
    <property type="match status" value="1"/>
</dbReference>
<dbReference type="InterPro" id="IPR011705">
    <property type="entry name" value="BACK"/>
</dbReference>
<dbReference type="InterPro" id="IPR006571">
    <property type="entry name" value="TLDc_dom"/>
</dbReference>
<dbReference type="PANTHER" id="PTHR45774">
    <property type="entry name" value="BTB/POZ DOMAIN-CONTAINING"/>
    <property type="match status" value="1"/>
</dbReference>
<dbReference type="EMBL" id="CAJVPI010001391">
    <property type="protein sequence ID" value="CAG8610494.1"/>
    <property type="molecule type" value="Genomic_DNA"/>
</dbReference>
<dbReference type="PANTHER" id="PTHR45774:SF3">
    <property type="entry name" value="BTB (POZ) DOMAIN-CONTAINING 2B-RELATED"/>
    <property type="match status" value="1"/>
</dbReference>
<keyword evidence="4" id="KW-1185">Reference proteome</keyword>
<dbReference type="InterPro" id="IPR000210">
    <property type="entry name" value="BTB/POZ_dom"/>
</dbReference>
<feature type="domain" description="BTB" evidence="1">
    <location>
        <begin position="23"/>
        <end position="96"/>
    </location>
</feature>
<dbReference type="SMART" id="SM00584">
    <property type="entry name" value="TLDc"/>
    <property type="match status" value="1"/>
</dbReference>
<protein>
    <submittedName>
        <fullName evidence="3">610_t:CDS:1</fullName>
    </submittedName>
</protein>
<feature type="domain" description="TLDc" evidence="2">
    <location>
        <begin position="295"/>
        <end position="467"/>
    </location>
</feature>
<dbReference type="Pfam" id="PF07534">
    <property type="entry name" value="TLD"/>
    <property type="match status" value="1"/>
</dbReference>
<dbReference type="AlphaFoldDB" id="A0A9N9CQI1"/>
<dbReference type="Proteomes" id="UP000789739">
    <property type="component" value="Unassembled WGS sequence"/>
</dbReference>
<proteinExistence type="predicted"/>
<dbReference type="SUPFAM" id="SSF54695">
    <property type="entry name" value="POZ domain"/>
    <property type="match status" value="1"/>
</dbReference>
<reference evidence="3" key="1">
    <citation type="submission" date="2021-06" db="EMBL/GenBank/DDBJ databases">
        <authorList>
            <person name="Kallberg Y."/>
            <person name="Tangrot J."/>
            <person name="Rosling A."/>
        </authorList>
    </citation>
    <scope>NUCLEOTIDE SEQUENCE</scope>
    <source>
        <strain evidence="3">BR232B</strain>
    </source>
</reference>
<dbReference type="OrthoDB" id="2425044at2759"/>
<dbReference type="PROSITE" id="PS51886">
    <property type="entry name" value="TLDC"/>
    <property type="match status" value="1"/>
</dbReference>
<dbReference type="Gene3D" id="3.30.710.10">
    <property type="entry name" value="Potassium Channel Kv1.1, Chain A"/>
    <property type="match status" value="1"/>
</dbReference>
<dbReference type="InterPro" id="IPR011333">
    <property type="entry name" value="SKP1/BTB/POZ_sf"/>
</dbReference>
<organism evidence="3 4">
    <name type="scientific">Paraglomus brasilianum</name>
    <dbReference type="NCBI Taxonomy" id="144538"/>
    <lineage>
        <taxon>Eukaryota</taxon>
        <taxon>Fungi</taxon>
        <taxon>Fungi incertae sedis</taxon>
        <taxon>Mucoromycota</taxon>
        <taxon>Glomeromycotina</taxon>
        <taxon>Glomeromycetes</taxon>
        <taxon>Paraglomerales</taxon>
        <taxon>Paraglomeraceae</taxon>
        <taxon>Paraglomus</taxon>
    </lineage>
</organism>
<accession>A0A9N9CQI1</accession>
<evidence type="ECO:0000313" key="4">
    <source>
        <dbReference type="Proteomes" id="UP000789739"/>
    </source>
</evidence>